<dbReference type="Proteomes" id="UP000324689">
    <property type="component" value="Unassembled WGS sequence"/>
</dbReference>
<evidence type="ECO:0000313" key="2">
    <source>
        <dbReference type="Proteomes" id="UP000324689"/>
    </source>
</evidence>
<protein>
    <submittedName>
        <fullName evidence="1">Uncharacterized protein</fullName>
    </submittedName>
</protein>
<accession>A0A5A5S475</accession>
<dbReference type="EMBL" id="BHVQ01000095">
    <property type="protein sequence ID" value="GCA81965.1"/>
    <property type="molecule type" value="Genomic_DNA"/>
</dbReference>
<name>A0A5A5S475_MICAE</name>
<sequence>MPYSRLETHQVTSFSSEFVLRSTIRKIEGQLNFQYISTIREKAGEEEINGSKFPRCSTLFLKVEMIEIVNFQLFWD</sequence>
<proteinExistence type="predicted"/>
<gene>
    <name evidence="1" type="ORF">MiTs_03987</name>
</gene>
<reference evidence="1 2" key="1">
    <citation type="submission" date="2018-09" db="EMBL/GenBank/DDBJ databases">
        <title>Evolutionary history of phycoerythrin pigmentation in the water bloom-forming cyanobacterium Microcystis aeruginosa.</title>
        <authorList>
            <person name="Tanabe Y."/>
            <person name="Tanabe Y."/>
            <person name="Yamaguchi H."/>
        </authorList>
    </citation>
    <scope>NUCLEOTIDE SEQUENCE [LARGE SCALE GENOMIC DNA]</scope>
    <source>
        <strain evidence="1 2">NIES-2521</strain>
    </source>
</reference>
<evidence type="ECO:0000313" key="1">
    <source>
        <dbReference type="EMBL" id="GCA81965.1"/>
    </source>
</evidence>
<organism evidence="1 2">
    <name type="scientific">Microcystis aeruginosa NIES-2521</name>
    <dbReference type="NCBI Taxonomy" id="2303983"/>
    <lineage>
        <taxon>Bacteria</taxon>
        <taxon>Bacillati</taxon>
        <taxon>Cyanobacteriota</taxon>
        <taxon>Cyanophyceae</taxon>
        <taxon>Oscillatoriophycideae</taxon>
        <taxon>Chroococcales</taxon>
        <taxon>Microcystaceae</taxon>
        <taxon>Microcystis</taxon>
    </lineage>
</organism>
<comment type="caution">
    <text evidence="1">The sequence shown here is derived from an EMBL/GenBank/DDBJ whole genome shotgun (WGS) entry which is preliminary data.</text>
</comment>
<dbReference type="RefSeq" id="WP_149977061.1">
    <property type="nucleotide sequence ID" value="NZ_BHVQ01000095.1"/>
</dbReference>
<dbReference type="AlphaFoldDB" id="A0A5A5S475"/>